<dbReference type="InterPro" id="IPR001279">
    <property type="entry name" value="Metallo-B-lactamas"/>
</dbReference>
<dbReference type="RefSeq" id="WP_171784196.1">
    <property type="nucleotide sequence ID" value="NZ_BAAAML010000005.1"/>
</dbReference>
<evidence type="ECO:0000256" key="4">
    <source>
        <dbReference type="ARBA" id="ARBA00022833"/>
    </source>
</evidence>
<dbReference type="CDD" id="cd06262">
    <property type="entry name" value="metallo-hydrolase-like_MBL-fold"/>
    <property type="match status" value="1"/>
</dbReference>
<evidence type="ECO:0000259" key="5">
    <source>
        <dbReference type="SMART" id="SM00849"/>
    </source>
</evidence>
<name>A0ABX2A528_9MICO</name>
<feature type="domain" description="Metallo-beta-lactamase" evidence="5">
    <location>
        <begin position="12"/>
        <end position="223"/>
    </location>
</feature>
<proteinExistence type="predicted"/>
<comment type="cofactor">
    <cofactor evidence="1">
        <name>Zn(2+)</name>
        <dbReference type="ChEBI" id="CHEBI:29105"/>
    </cofactor>
</comment>
<gene>
    <name evidence="6" type="ORF">HDG69_002545</name>
</gene>
<keyword evidence="2" id="KW-0479">Metal-binding</keyword>
<comment type="caution">
    <text evidence="6">The sequence shown here is derived from an EMBL/GenBank/DDBJ whole genome shotgun (WGS) entry which is preliminary data.</text>
</comment>
<evidence type="ECO:0000256" key="2">
    <source>
        <dbReference type="ARBA" id="ARBA00022723"/>
    </source>
</evidence>
<dbReference type="EMBL" id="JABEZU010000003">
    <property type="protein sequence ID" value="NOV97960.1"/>
    <property type="molecule type" value="Genomic_DNA"/>
</dbReference>
<protein>
    <submittedName>
        <fullName evidence="6">Glyoxylase-like metal-dependent hydrolase (Beta-lactamase superfamily II)</fullName>
    </submittedName>
</protein>
<keyword evidence="7" id="KW-1185">Reference proteome</keyword>
<dbReference type="InterPro" id="IPR036866">
    <property type="entry name" value="RibonucZ/Hydroxyglut_hydro"/>
</dbReference>
<evidence type="ECO:0000256" key="1">
    <source>
        <dbReference type="ARBA" id="ARBA00001947"/>
    </source>
</evidence>
<evidence type="ECO:0000313" key="6">
    <source>
        <dbReference type="EMBL" id="NOV97960.1"/>
    </source>
</evidence>
<dbReference type="PANTHER" id="PTHR46233">
    <property type="entry name" value="HYDROXYACYLGLUTATHIONE HYDROLASE GLOC"/>
    <property type="match status" value="1"/>
</dbReference>
<sequence>MDVRVVVAPVFGTNCCVVTADAERPDGRRDCVVVDAGAGTVGGVLRLVEEHDLVPQAVLATHGHVDHTWDAAAVCETFGVPLRLHEADAYRVADPFGTIGLGSDEGPVAAVSEALTQALTDFGCTPRDYRAPAWIEPFDGTAPQVVAGDVHLRALHAPGHTEGSTLFLVDGGARRGVVLSGDVLFAGGVGRTDLPGADVDAMLATLRGVVASLDPALGVVPGHGPTTTVGHELATNPFLGG</sequence>
<dbReference type="PANTHER" id="PTHR46233:SF3">
    <property type="entry name" value="HYDROXYACYLGLUTATHIONE HYDROLASE GLOC"/>
    <property type="match status" value="1"/>
</dbReference>
<dbReference type="SUPFAM" id="SSF56281">
    <property type="entry name" value="Metallo-hydrolase/oxidoreductase"/>
    <property type="match status" value="1"/>
</dbReference>
<dbReference type="SMART" id="SM00849">
    <property type="entry name" value="Lactamase_B"/>
    <property type="match status" value="1"/>
</dbReference>
<dbReference type="Proteomes" id="UP000757540">
    <property type="component" value="Unassembled WGS sequence"/>
</dbReference>
<evidence type="ECO:0000256" key="3">
    <source>
        <dbReference type="ARBA" id="ARBA00022801"/>
    </source>
</evidence>
<reference evidence="6 7" key="1">
    <citation type="submission" date="2020-05" db="EMBL/GenBank/DDBJ databases">
        <title>Genomic Encyclopedia of Type Strains, Phase III (KMG-III): the genomes of soil and plant-associated and newly described type strains.</title>
        <authorList>
            <person name="Whitman W."/>
        </authorList>
    </citation>
    <scope>NUCLEOTIDE SEQUENCE [LARGE SCALE GENOMIC DNA]</scope>
    <source>
        <strain evidence="6 7">KCTC 19046</strain>
    </source>
</reference>
<keyword evidence="3" id="KW-0378">Hydrolase</keyword>
<dbReference type="Gene3D" id="3.60.15.10">
    <property type="entry name" value="Ribonuclease Z/Hydroxyacylglutathione hydrolase-like"/>
    <property type="match status" value="1"/>
</dbReference>
<keyword evidence="4" id="KW-0862">Zinc</keyword>
<evidence type="ECO:0000313" key="7">
    <source>
        <dbReference type="Proteomes" id="UP000757540"/>
    </source>
</evidence>
<accession>A0ABX2A528</accession>
<dbReference type="Pfam" id="PF00753">
    <property type="entry name" value="Lactamase_B"/>
    <property type="match status" value="1"/>
</dbReference>
<organism evidence="6 7">
    <name type="scientific">Isoptericola halotolerans</name>
    <dbReference type="NCBI Taxonomy" id="300560"/>
    <lineage>
        <taxon>Bacteria</taxon>
        <taxon>Bacillati</taxon>
        <taxon>Actinomycetota</taxon>
        <taxon>Actinomycetes</taxon>
        <taxon>Micrococcales</taxon>
        <taxon>Promicromonosporaceae</taxon>
        <taxon>Isoptericola</taxon>
    </lineage>
</organism>
<dbReference type="InterPro" id="IPR051453">
    <property type="entry name" value="MBL_Glyoxalase_II"/>
</dbReference>